<feature type="region of interest" description="Disordered" evidence="4">
    <location>
        <begin position="614"/>
        <end position="753"/>
    </location>
</feature>
<feature type="DNA-binding region" description="Fork-head" evidence="3">
    <location>
        <begin position="394"/>
        <end position="488"/>
    </location>
</feature>
<feature type="compositionally biased region" description="Acidic residues" evidence="4">
    <location>
        <begin position="279"/>
        <end position="290"/>
    </location>
</feature>
<dbReference type="Pfam" id="PF00250">
    <property type="entry name" value="Forkhead"/>
    <property type="match status" value="1"/>
</dbReference>
<feature type="region of interest" description="Disordered" evidence="4">
    <location>
        <begin position="560"/>
        <end position="584"/>
    </location>
</feature>
<reference evidence="7" key="1">
    <citation type="submission" date="2025-08" db="UniProtKB">
        <authorList>
            <consortium name="RefSeq"/>
        </authorList>
    </citation>
    <scope>IDENTIFICATION</scope>
</reference>
<evidence type="ECO:0000256" key="2">
    <source>
        <dbReference type="ARBA" id="ARBA00023242"/>
    </source>
</evidence>
<dbReference type="InterPro" id="IPR050211">
    <property type="entry name" value="FOX_domain-containing"/>
</dbReference>
<evidence type="ECO:0000256" key="3">
    <source>
        <dbReference type="PROSITE-ProRule" id="PRU00089"/>
    </source>
</evidence>
<sequence length="753" mass="81344">MRYDVMNLSVTYPPTPGLPQGHYLSSPHQPPLFPMMSSGGKLPAILSSAGAASVPMGVSSSGTSLSPLSSSASTSLPSDSTSLVGFQGLSGFHTLQSGFSHLPRDRLLQGSLRSYPPPAFVTGSNAGKQSHLPYFAEQSDQYSEYIRQMSAAQGQQSRRDDFPARRQSVDGPALSPGENKSHRGSPPCSSDDNRPSSAKEEGQHQQQQQKLQQANNIDNFSSPQETSDCKTDRTSPSPNNTTTDDASEGYSFQSPLGGHNHRFPTPRDNMEKGEKLNEEGEGEGEEDEYLQVDSPPPSPLGHHVTRSPRHSLASDDDCDEQDKKDLSFSHYDLDDIDDKICDNDDDGMQCKDIDNNSDDNDTDIKFEKTADSDGADGGHNNNNGSVKKKSSLVKPPYSYIALITMSILQSPRKRLTLSGICEFIMNRFPYFREKFPAWQNSIRHNLSLNDCFVKIPREPGNPGKGNYWTLDPASEDMFDNGSFLRRRKRYKRSSPLDIMGQGPAFMSAADSYFHHHGFLNPHAPHPGMFPPHPANAGPMGYPYLPPGLSHPLSMIQSEYAARAHHQHAHHPSAPPHFHLPLGHVGIPSLPPASLAPLPHHRNPNSQIRQLEKCDMPDSSAVKSDNHKTSLPSSSSSPPTSPRRSPSPAPSPSPPTSTISSSLAHTVSSHHTPAPAKTGFSIDNIMGTTHSSTTSTPSPTAPTPSTSSAKTAGKSSSSMSSSSSPPIPPSPISSMPPKSSSIFDNHAFISPVGL</sequence>
<dbReference type="Proteomes" id="UP000694888">
    <property type="component" value="Unplaced"/>
</dbReference>
<dbReference type="GeneID" id="101851777"/>
<dbReference type="PANTHER" id="PTHR11829:SF402">
    <property type="entry name" value="FORK HEAD DOMAIN-CONTAINING PROTEIN FD3-RELATED"/>
    <property type="match status" value="1"/>
</dbReference>
<feature type="compositionally biased region" description="Low complexity" evidence="4">
    <location>
        <begin position="59"/>
        <end position="79"/>
    </location>
</feature>
<dbReference type="PROSITE" id="PS00658">
    <property type="entry name" value="FORK_HEAD_2"/>
    <property type="match status" value="1"/>
</dbReference>
<evidence type="ECO:0000313" key="7">
    <source>
        <dbReference type="RefSeq" id="XP_035824261.1"/>
    </source>
</evidence>
<dbReference type="InterPro" id="IPR001766">
    <property type="entry name" value="Fork_head_dom"/>
</dbReference>
<accession>A0ABM1VPB9</accession>
<gene>
    <name evidence="7" type="primary">LOC101851777</name>
</gene>
<dbReference type="SUPFAM" id="SSF46785">
    <property type="entry name" value="Winged helix' DNA-binding domain"/>
    <property type="match status" value="1"/>
</dbReference>
<feature type="compositionally biased region" description="Low complexity" evidence="4">
    <location>
        <begin position="690"/>
        <end position="723"/>
    </location>
</feature>
<evidence type="ECO:0000313" key="6">
    <source>
        <dbReference type="Proteomes" id="UP000694888"/>
    </source>
</evidence>
<keyword evidence="6" id="KW-1185">Reference proteome</keyword>
<dbReference type="PROSITE" id="PS50039">
    <property type="entry name" value="FORK_HEAD_3"/>
    <property type="match status" value="1"/>
</dbReference>
<dbReference type="InterPro" id="IPR036388">
    <property type="entry name" value="WH-like_DNA-bd_sf"/>
</dbReference>
<feature type="compositionally biased region" description="Polar residues" evidence="4">
    <location>
        <begin position="214"/>
        <end position="226"/>
    </location>
</feature>
<feature type="region of interest" description="Disordered" evidence="4">
    <location>
        <begin position="56"/>
        <end position="79"/>
    </location>
</feature>
<evidence type="ECO:0000259" key="5">
    <source>
        <dbReference type="PROSITE" id="PS50039"/>
    </source>
</evidence>
<evidence type="ECO:0000256" key="1">
    <source>
        <dbReference type="ARBA" id="ARBA00023125"/>
    </source>
</evidence>
<proteinExistence type="predicted"/>
<dbReference type="SMART" id="SM00339">
    <property type="entry name" value="FH"/>
    <property type="match status" value="1"/>
</dbReference>
<feature type="domain" description="Fork-head" evidence="5">
    <location>
        <begin position="394"/>
        <end position="488"/>
    </location>
</feature>
<keyword evidence="2 3" id="KW-0539">Nucleus</keyword>
<name>A0ABM1VPB9_APLCA</name>
<evidence type="ECO:0000256" key="4">
    <source>
        <dbReference type="SAM" id="MobiDB-lite"/>
    </source>
</evidence>
<feature type="compositionally biased region" description="Low complexity" evidence="4">
    <location>
        <begin position="731"/>
        <end position="741"/>
    </location>
</feature>
<comment type="subcellular location">
    <subcellularLocation>
        <location evidence="3">Nucleus</location>
    </subcellularLocation>
</comment>
<feature type="compositionally biased region" description="Basic and acidic residues" evidence="4">
    <location>
        <begin position="268"/>
        <end position="278"/>
    </location>
</feature>
<keyword evidence="1 3" id="KW-0238">DNA-binding</keyword>
<feature type="compositionally biased region" description="Polar residues" evidence="4">
    <location>
        <begin position="234"/>
        <end position="254"/>
    </location>
</feature>
<feature type="compositionally biased region" description="Low complexity" evidence="4">
    <location>
        <begin position="204"/>
        <end position="213"/>
    </location>
</feature>
<protein>
    <submittedName>
        <fullName evidence="7">Forkhead box protein D1</fullName>
    </submittedName>
</protein>
<dbReference type="Gene3D" id="1.10.10.10">
    <property type="entry name" value="Winged helix-like DNA-binding domain superfamily/Winged helix DNA-binding domain"/>
    <property type="match status" value="1"/>
</dbReference>
<dbReference type="PANTHER" id="PTHR11829">
    <property type="entry name" value="FORKHEAD BOX PROTEIN"/>
    <property type="match status" value="1"/>
</dbReference>
<organism evidence="6 7">
    <name type="scientific">Aplysia californica</name>
    <name type="common">California sea hare</name>
    <dbReference type="NCBI Taxonomy" id="6500"/>
    <lineage>
        <taxon>Eukaryota</taxon>
        <taxon>Metazoa</taxon>
        <taxon>Spiralia</taxon>
        <taxon>Lophotrochozoa</taxon>
        <taxon>Mollusca</taxon>
        <taxon>Gastropoda</taxon>
        <taxon>Heterobranchia</taxon>
        <taxon>Euthyneura</taxon>
        <taxon>Tectipleura</taxon>
        <taxon>Aplysiida</taxon>
        <taxon>Aplysioidea</taxon>
        <taxon>Aplysiidae</taxon>
        <taxon>Aplysia</taxon>
    </lineage>
</organism>
<feature type="region of interest" description="Disordered" evidence="4">
    <location>
        <begin position="349"/>
        <end position="389"/>
    </location>
</feature>
<feature type="compositionally biased region" description="Basic and acidic residues" evidence="4">
    <location>
        <begin position="191"/>
        <end position="203"/>
    </location>
</feature>
<feature type="compositionally biased region" description="Low complexity" evidence="4">
    <location>
        <begin position="628"/>
        <end position="637"/>
    </location>
</feature>
<feature type="region of interest" description="Disordered" evidence="4">
    <location>
        <begin position="148"/>
        <end position="322"/>
    </location>
</feature>
<dbReference type="PRINTS" id="PR00053">
    <property type="entry name" value="FORKHEAD"/>
</dbReference>
<dbReference type="InterPro" id="IPR030456">
    <property type="entry name" value="TF_fork_head_CS_2"/>
</dbReference>
<feature type="compositionally biased region" description="Basic and acidic residues" evidence="4">
    <location>
        <begin position="157"/>
        <end position="168"/>
    </location>
</feature>
<dbReference type="RefSeq" id="XP_035824261.1">
    <property type="nucleotide sequence ID" value="XM_035968368.1"/>
</dbReference>
<feature type="compositionally biased region" description="Basic and acidic residues" evidence="4">
    <location>
        <begin position="362"/>
        <end position="371"/>
    </location>
</feature>
<dbReference type="InterPro" id="IPR036390">
    <property type="entry name" value="WH_DNA-bd_sf"/>
</dbReference>
<feature type="compositionally biased region" description="Pro residues" evidence="4">
    <location>
        <begin position="638"/>
        <end position="654"/>
    </location>
</feature>
<dbReference type="CDD" id="cd20048">
    <property type="entry name" value="FH_FOXD4-like"/>
    <property type="match status" value="1"/>
</dbReference>